<feature type="domain" description="DUF58" evidence="1">
    <location>
        <begin position="59"/>
        <end position="276"/>
    </location>
</feature>
<protein>
    <submittedName>
        <fullName evidence="2">Uncharacterized protein DUF58</fullName>
    </submittedName>
</protein>
<dbReference type="InterPro" id="IPR002881">
    <property type="entry name" value="DUF58"/>
</dbReference>
<evidence type="ECO:0000259" key="1">
    <source>
        <dbReference type="Pfam" id="PF01882"/>
    </source>
</evidence>
<organism evidence="2 3">
    <name type="scientific">Chromatocurvus halotolerans</name>
    <dbReference type="NCBI Taxonomy" id="1132028"/>
    <lineage>
        <taxon>Bacteria</taxon>
        <taxon>Pseudomonadati</taxon>
        <taxon>Pseudomonadota</taxon>
        <taxon>Gammaproteobacteria</taxon>
        <taxon>Cellvibrionales</taxon>
        <taxon>Halieaceae</taxon>
        <taxon>Chromatocurvus</taxon>
    </lineage>
</organism>
<dbReference type="RefSeq" id="WP_117317649.1">
    <property type="nucleotide sequence ID" value="NZ_QQSW01000009.1"/>
</dbReference>
<dbReference type="EMBL" id="SLWX01000007">
    <property type="protein sequence ID" value="TCO75622.1"/>
    <property type="molecule type" value="Genomic_DNA"/>
</dbReference>
<dbReference type="PANTHER" id="PTHR33608">
    <property type="entry name" value="BLL2464 PROTEIN"/>
    <property type="match status" value="1"/>
</dbReference>
<proteinExistence type="predicted"/>
<dbReference type="Proteomes" id="UP000294980">
    <property type="component" value="Unassembled WGS sequence"/>
</dbReference>
<dbReference type="Pfam" id="PF01882">
    <property type="entry name" value="DUF58"/>
    <property type="match status" value="1"/>
</dbReference>
<keyword evidence="3" id="KW-1185">Reference proteome</keyword>
<reference evidence="2 3" key="1">
    <citation type="submission" date="2019-03" db="EMBL/GenBank/DDBJ databases">
        <title>Genomic Encyclopedia of Type Strains, Phase IV (KMG-IV): sequencing the most valuable type-strain genomes for metagenomic binning, comparative biology and taxonomic classification.</title>
        <authorList>
            <person name="Goeker M."/>
        </authorList>
    </citation>
    <scope>NUCLEOTIDE SEQUENCE [LARGE SCALE GENOMIC DNA]</scope>
    <source>
        <strain evidence="2 3">DSM 23344</strain>
    </source>
</reference>
<dbReference type="PANTHER" id="PTHR33608:SF12">
    <property type="entry name" value="DUF58 DOMAIN-CONTAINING PROTEIN"/>
    <property type="match status" value="1"/>
</dbReference>
<evidence type="ECO:0000313" key="3">
    <source>
        <dbReference type="Proteomes" id="UP000294980"/>
    </source>
</evidence>
<evidence type="ECO:0000313" key="2">
    <source>
        <dbReference type="EMBL" id="TCO75622.1"/>
    </source>
</evidence>
<dbReference type="OrthoDB" id="9776116at2"/>
<sequence length="313" mass="34604">MPAEDFNRPAHGAYAELEALIALRFPARQIDIRKRRRALSKMSGGNRANARGRGIDFDEVRSYQPGDDIRAIDWRVTARTGAAHTKLYHEERERPVLIAVDQRAGMFFGSRHCFKSVLAAHLGALITWSALNCGERIGGVVFSDDGHRDIRPRRSRKTALGLLSTVVEFNRQLQAPGVDGGEGFSDLLAICRRIARPGASLVIISDFNGLLQQRAQEHLFQLSRHVELTALHCTDALEQQLPPPGDYVVTDGLQRSTLSTGANTLRSSYARESSEYQAAITDALRRVGAPCRRVTTDESPFQVLRDLYGGVSA</sequence>
<comment type="caution">
    <text evidence="2">The sequence shown here is derived from an EMBL/GenBank/DDBJ whole genome shotgun (WGS) entry which is preliminary data.</text>
</comment>
<accession>A0A4R2KS57</accession>
<gene>
    <name evidence="2" type="ORF">EV688_10739</name>
</gene>
<name>A0A4R2KS57_9GAMM</name>
<dbReference type="AlphaFoldDB" id="A0A4R2KS57"/>